<evidence type="ECO:0000259" key="2">
    <source>
        <dbReference type="Pfam" id="PF01648"/>
    </source>
</evidence>
<organism evidence="3 4">
    <name type="scientific">Duganella aceris</name>
    <dbReference type="NCBI Taxonomy" id="2703883"/>
    <lineage>
        <taxon>Bacteria</taxon>
        <taxon>Pseudomonadati</taxon>
        <taxon>Pseudomonadota</taxon>
        <taxon>Betaproteobacteria</taxon>
        <taxon>Burkholderiales</taxon>
        <taxon>Oxalobacteraceae</taxon>
        <taxon>Telluria group</taxon>
        <taxon>Duganella</taxon>
    </lineage>
</organism>
<dbReference type="SUPFAM" id="SSF56214">
    <property type="entry name" value="4'-phosphopantetheinyl transferase"/>
    <property type="match status" value="1"/>
</dbReference>
<protein>
    <submittedName>
        <fullName evidence="3">4'-phosphopantetheinyl transferase superfamily protein</fullName>
    </submittedName>
</protein>
<keyword evidence="4" id="KW-1185">Reference proteome</keyword>
<accession>A0ABX0FS14</accession>
<feature type="domain" description="4'-phosphopantetheinyl transferase" evidence="2">
    <location>
        <begin position="112"/>
        <end position="175"/>
    </location>
</feature>
<reference evidence="4" key="1">
    <citation type="submission" date="2023-07" db="EMBL/GenBank/DDBJ databases">
        <title>Duganella aceri sp. nov., isolated from tree sap.</title>
        <authorList>
            <person name="Kim I.S."/>
        </authorList>
    </citation>
    <scope>NUCLEOTIDE SEQUENCE [LARGE SCALE GENOMIC DNA]</scope>
    <source>
        <strain evidence="4">SAP-35</strain>
    </source>
</reference>
<dbReference type="Gene3D" id="3.90.470.20">
    <property type="entry name" value="4'-phosphopantetheinyl transferase domain"/>
    <property type="match status" value="1"/>
</dbReference>
<evidence type="ECO:0000313" key="3">
    <source>
        <dbReference type="EMBL" id="NGZ87227.1"/>
    </source>
</evidence>
<keyword evidence="1 3" id="KW-0808">Transferase</keyword>
<dbReference type="InterPro" id="IPR008278">
    <property type="entry name" value="4-PPantetheinyl_Trfase_dom"/>
</dbReference>
<dbReference type="RefSeq" id="WP_166107260.1">
    <property type="nucleotide sequence ID" value="NZ_JAADJT010000012.1"/>
</dbReference>
<evidence type="ECO:0000256" key="1">
    <source>
        <dbReference type="ARBA" id="ARBA00022679"/>
    </source>
</evidence>
<dbReference type="GO" id="GO:0016740">
    <property type="term" value="F:transferase activity"/>
    <property type="evidence" value="ECO:0007669"/>
    <property type="project" value="UniProtKB-KW"/>
</dbReference>
<gene>
    <name evidence="3" type="ORF">GW587_23575</name>
</gene>
<dbReference type="EMBL" id="JAADJT010000012">
    <property type="protein sequence ID" value="NGZ87227.1"/>
    <property type="molecule type" value="Genomic_DNA"/>
</dbReference>
<sequence length="208" mass="21536">MKTLAVQQWPGPAPAPQDGLFAILIRIGAPAHAAIGAASAAGTQRDAARRQIRSAAREALAAVLGIPADDIDIDSTRGTAPQVLLSGMPCPIGCSFAYEDGHALAAVNLRGAIGADLMRVQDIPDWQAVARDYLGPAVSATLLATAADERPHALAQAWTRREAALKCAGQALAEWRAELDGQATTPVLLAMPLPDLVGHIHVGAPTRA</sequence>
<comment type="caution">
    <text evidence="3">The sequence shown here is derived from an EMBL/GenBank/DDBJ whole genome shotgun (WGS) entry which is preliminary data.</text>
</comment>
<dbReference type="InterPro" id="IPR037143">
    <property type="entry name" value="4-PPantetheinyl_Trfase_dom_sf"/>
</dbReference>
<name>A0ABX0FS14_9BURK</name>
<dbReference type="Pfam" id="PF01648">
    <property type="entry name" value="ACPS"/>
    <property type="match status" value="1"/>
</dbReference>
<evidence type="ECO:0000313" key="4">
    <source>
        <dbReference type="Proteomes" id="UP000666369"/>
    </source>
</evidence>
<proteinExistence type="predicted"/>
<dbReference type="Proteomes" id="UP000666369">
    <property type="component" value="Unassembled WGS sequence"/>
</dbReference>